<dbReference type="OMA" id="GWIEIED"/>
<gene>
    <name evidence="2" type="ORF">CHC_T00008103001</name>
</gene>
<dbReference type="Gramene" id="CDF32425">
    <property type="protein sequence ID" value="CDF32425"/>
    <property type="gene ID" value="CHC_T00008103001"/>
</dbReference>
<organism evidence="2 3">
    <name type="scientific">Chondrus crispus</name>
    <name type="common">Carrageen Irish moss</name>
    <name type="synonym">Polymorpha crispa</name>
    <dbReference type="NCBI Taxonomy" id="2769"/>
    <lineage>
        <taxon>Eukaryota</taxon>
        <taxon>Rhodophyta</taxon>
        <taxon>Florideophyceae</taxon>
        <taxon>Rhodymeniophycidae</taxon>
        <taxon>Gigartinales</taxon>
        <taxon>Gigartinaceae</taxon>
        <taxon>Chondrus</taxon>
    </lineage>
</organism>
<feature type="compositionally biased region" description="Basic and acidic residues" evidence="1">
    <location>
        <begin position="169"/>
        <end position="182"/>
    </location>
</feature>
<proteinExistence type="predicted"/>
<evidence type="ECO:0000256" key="1">
    <source>
        <dbReference type="SAM" id="MobiDB-lite"/>
    </source>
</evidence>
<protein>
    <submittedName>
        <fullName evidence="2">Uncharacterized protein</fullName>
    </submittedName>
</protein>
<dbReference type="AlphaFoldDB" id="R7Q4N6"/>
<evidence type="ECO:0000313" key="2">
    <source>
        <dbReference type="EMBL" id="CDF32425.1"/>
    </source>
</evidence>
<dbReference type="EMBL" id="HG001495">
    <property type="protein sequence ID" value="CDF32425.1"/>
    <property type="molecule type" value="Genomic_DNA"/>
</dbReference>
<dbReference type="OrthoDB" id="10499041at2759"/>
<evidence type="ECO:0000313" key="3">
    <source>
        <dbReference type="Proteomes" id="UP000012073"/>
    </source>
</evidence>
<dbReference type="KEGG" id="ccp:CHC_T00008103001"/>
<keyword evidence="3" id="KW-1185">Reference proteome</keyword>
<name>R7Q4N6_CHOCR</name>
<sequence length="182" mass="19841">MSDLNDFFAKKDRKKKKAGARSSAGVVQRKEQEPETEPSIAEPSPKQQDDGWIEIEDPKGAKVNTGGRTVVEFKRGVEENDNQIDGNEPTEKFTGWIKESSEPTAEEAEETAAPAAAIPSSAFPSLADTTDAPEVPLSHGKSFSSTTTSGLSSTRRPRFFNSNASKIRQKLEEDRSTAPDKK</sequence>
<dbReference type="GeneID" id="17319805"/>
<feature type="compositionally biased region" description="Low complexity" evidence="1">
    <location>
        <begin position="142"/>
        <end position="154"/>
    </location>
</feature>
<feature type="region of interest" description="Disordered" evidence="1">
    <location>
        <begin position="1"/>
        <end position="182"/>
    </location>
</feature>
<reference evidence="3" key="1">
    <citation type="journal article" date="2013" name="Proc. Natl. Acad. Sci. U.S.A.">
        <title>Genome structure and metabolic features in the red seaweed Chondrus crispus shed light on evolution of the Archaeplastida.</title>
        <authorList>
            <person name="Collen J."/>
            <person name="Porcel B."/>
            <person name="Carre W."/>
            <person name="Ball S.G."/>
            <person name="Chaparro C."/>
            <person name="Tonon T."/>
            <person name="Barbeyron T."/>
            <person name="Michel G."/>
            <person name="Noel B."/>
            <person name="Valentin K."/>
            <person name="Elias M."/>
            <person name="Artiguenave F."/>
            <person name="Arun A."/>
            <person name="Aury J.M."/>
            <person name="Barbosa-Neto J.F."/>
            <person name="Bothwell J.H."/>
            <person name="Bouget F.Y."/>
            <person name="Brillet L."/>
            <person name="Cabello-Hurtado F."/>
            <person name="Capella-Gutierrez S."/>
            <person name="Charrier B."/>
            <person name="Cladiere L."/>
            <person name="Cock J.M."/>
            <person name="Coelho S.M."/>
            <person name="Colleoni C."/>
            <person name="Czjzek M."/>
            <person name="Da Silva C."/>
            <person name="Delage L."/>
            <person name="Denoeud F."/>
            <person name="Deschamps P."/>
            <person name="Dittami S.M."/>
            <person name="Gabaldon T."/>
            <person name="Gachon C.M."/>
            <person name="Groisillier A."/>
            <person name="Herve C."/>
            <person name="Jabbari K."/>
            <person name="Katinka M."/>
            <person name="Kloareg B."/>
            <person name="Kowalczyk N."/>
            <person name="Labadie K."/>
            <person name="Leblanc C."/>
            <person name="Lopez P.J."/>
            <person name="McLachlan D.H."/>
            <person name="Meslet-Cladiere L."/>
            <person name="Moustafa A."/>
            <person name="Nehr Z."/>
            <person name="Nyvall Collen P."/>
            <person name="Panaud O."/>
            <person name="Partensky F."/>
            <person name="Poulain J."/>
            <person name="Rensing S.A."/>
            <person name="Rousvoal S."/>
            <person name="Samson G."/>
            <person name="Symeonidi A."/>
            <person name="Weissenbach J."/>
            <person name="Zambounis A."/>
            <person name="Wincker P."/>
            <person name="Boyen C."/>
        </authorList>
    </citation>
    <scope>NUCLEOTIDE SEQUENCE [LARGE SCALE GENOMIC DNA]</scope>
    <source>
        <strain evidence="3">cv. Stackhouse</strain>
    </source>
</reference>
<feature type="compositionally biased region" description="Low complexity" evidence="1">
    <location>
        <begin position="111"/>
        <end position="127"/>
    </location>
</feature>
<dbReference type="RefSeq" id="XP_005712090.1">
    <property type="nucleotide sequence ID" value="XM_005712033.1"/>
</dbReference>
<dbReference type="Proteomes" id="UP000012073">
    <property type="component" value="Unassembled WGS sequence"/>
</dbReference>
<accession>R7Q4N6</accession>